<name>A0ABR4AAV2_9LECA</name>
<organism evidence="3 4">
    <name type="scientific">Stereocaulon virgatum</name>
    <dbReference type="NCBI Taxonomy" id="373712"/>
    <lineage>
        <taxon>Eukaryota</taxon>
        <taxon>Fungi</taxon>
        <taxon>Dikarya</taxon>
        <taxon>Ascomycota</taxon>
        <taxon>Pezizomycotina</taxon>
        <taxon>Lecanoromycetes</taxon>
        <taxon>OSLEUM clade</taxon>
        <taxon>Lecanoromycetidae</taxon>
        <taxon>Lecanorales</taxon>
        <taxon>Lecanorineae</taxon>
        <taxon>Stereocaulaceae</taxon>
        <taxon>Stereocaulon</taxon>
    </lineage>
</organism>
<proteinExistence type="predicted"/>
<dbReference type="PANTHER" id="PTHR39611">
    <property type="entry name" value="HYDROXYPROLINE-RICH GLYCOPROTEIN DZ-HRGP-RELATED"/>
    <property type="match status" value="1"/>
</dbReference>
<feature type="compositionally biased region" description="Low complexity" evidence="1">
    <location>
        <begin position="302"/>
        <end position="323"/>
    </location>
</feature>
<evidence type="ECO:0000256" key="1">
    <source>
        <dbReference type="SAM" id="MobiDB-lite"/>
    </source>
</evidence>
<dbReference type="EMBL" id="JBEFKJ010000015">
    <property type="protein sequence ID" value="KAL2042006.1"/>
    <property type="molecule type" value="Genomic_DNA"/>
</dbReference>
<dbReference type="Proteomes" id="UP001590950">
    <property type="component" value="Unassembled WGS sequence"/>
</dbReference>
<reference evidence="3 4" key="1">
    <citation type="submission" date="2024-09" db="EMBL/GenBank/DDBJ databases">
        <title>Rethinking Asexuality: The Enigmatic Case of Functional Sexual Genes in Lepraria (Stereocaulaceae).</title>
        <authorList>
            <person name="Doellman M."/>
            <person name="Sun Y."/>
            <person name="Barcenas-Pena A."/>
            <person name="Lumbsch H.T."/>
            <person name="Grewe F."/>
        </authorList>
    </citation>
    <scope>NUCLEOTIDE SEQUENCE [LARGE SCALE GENOMIC DNA]</scope>
    <source>
        <strain evidence="3 4">Mercado 3170</strain>
    </source>
</reference>
<evidence type="ECO:0000313" key="4">
    <source>
        <dbReference type="Proteomes" id="UP001590950"/>
    </source>
</evidence>
<feature type="region of interest" description="Disordered" evidence="1">
    <location>
        <begin position="389"/>
        <end position="448"/>
    </location>
</feature>
<gene>
    <name evidence="3" type="ORF">N7G274_005194</name>
</gene>
<evidence type="ECO:0000259" key="2">
    <source>
        <dbReference type="Pfam" id="PF24355"/>
    </source>
</evidence>
<dbReference type="InterPro" id="IPR055936">
    <property type="entry name" value="DUF7514"/>
</dbReference>
<feature type="region of interest" description="Disordered" evidence="1">
    <location>
        <begin position="335"/>
        <end position="374"/>
    </location>
</feature>
<protein>
    <recommendedName>
        <fullName evidence="2">DUF7514 domain-containing protein</fullName>
    </recommendedName>
</protein>
<feature type="domain" description="DUF7514" evidence="2">
    <location>
        <begin position="13"/>
        <end position="171"/>
    </location>
</feature>
<dbReference type="PANTHER" id="PTHR39611:SF2">
    <property type="entry name" value="HYDROXYPROLINE-RICH GLYCOPROTEIN DZ-HRGP"/>
    <property type="match status" value="1"/>
</dbReference>
<accession>A0ABR4AAV2</accession>
<feature type="region of interest" description="Disordered" evidence="1">
    <location>
        <begin position="199"/>
        <end position="323"/>
    </location>
</feature>
<keyword evidence="4" id="KW-1185">Reference proteome</keyword>
<sequence length="448" mass="50115">MGSSAVLAQEYWGYLIKPDKSPTPVFEKLLLGVANYINKNVAPWHTNCLTPTKLASFYRLVGGDYDALFLETEDASISFIYQSLGCFHTLQPERDPYTKPSTPALTPQGFVRWQTIQLLLEPGEHVPFLQKAVKRFGLINPADGIPFPSILPKESLPMEPDHDMVEWYATVLEKLMIEAQASAMRDLPPRPNLALSDVDLESSRDSSVDSHSVIEMAGPRSSNRNVSIPHGRPSVHVSPQSMNPHYMNNAPWSPERRRHSLPENKAYANSWPRDGPTPTSIRSFPQLPIRNHRPHLHNRAPSDLSTISTSTDDSSSVTTSSSSMSPIHYHAQLHHPTAPGARRHTEYFPPQRPASHPQEFLAHQRQPSGEYKTKSVRWQDMDNTYDKPRFNTPDYRGQGSRCASASASARGARLGDNSWDEGERGRGRSAGLLTGVSGRRYPDGTKRR</sequence>
<dbReference type="Pfam" id="PF24355">
    <property type="entry name" value="DUF7514"/>
    <property type="match status" value="1"/>
</dbReference>
<evidence type="ECO:0000313" key="3">
    <source>
        <dbReference type="EMBL" id="KAL2042006.1"/>
    </source>
</evidence>
<comment type="caution">
    <text evidence="3">The sequence shown here is derived from an EMBL/GenBank/DDBJ whole genome shotgun (WGS) entry which is preliminary data.</text>
</comment>
<feature type="compositionally biased region" description="Low complexity" evidence="1">
    <location>
        <begin position="396"/>
        <end position="415"/>
    </location>
</feature>